<reference evidence="1" key="2">
    <citation type="submission" date="2015-03" db="EMBL/GenBank/DDBJ databases">
        <authorList>
            <person name="Chow C.-E.T."/>
            <person name="Winget D.M."/>
            <person name="White R.A.III."/>
            <person name="Hallam S.J."/>
            <person name="Suttle C.A."/>
        </authorList>
    </citation>
    <scope>NUCLEOTIDE SEQUENCE</scope>
    <source>
        <strain evidence="1">Oxic1_4</strain>
    </source>
</reference>
<evidence type="ECO:0000313" key="1">
    <source>
        <dbReference type="EMBL" id="AKH47898.1"/>
    </source>
</evidence>
<sequence length="95" mass="11064">MLTTSIRMTRVCMVRPLLKVTSIQLTNRRLVYLHVTMLRPSSMHSFTEPVTRRLDLLLVEVDERVNDLRPSSCERLRRSRNYNMLSSNLSKVSSG</sequence>
<organism evidence="1">
    <name type="scientific">uncultured marine virus</name>
    <dbReference type="NCBI Taxonomy" id="186617"/>
    <lineage>
        <taxon>Viruses</taxon>
        <taxon>environmental samples</taxon>
    </lineage>
</organism>
<accession>A0A0F7L8M5</accession>
<reference evidence="1" key="1">
    <citation type="journal article" date="2015" name="Front. Microbiol.">
        <title>Combining genomic sequencing methods to explore viral diversity and reveal potential virus-host interactions.</title>
        <authorList>
            <person name="Chow C.E."/>
            <person name="Winget D.M."/>
            <person name="White R.A.III."/>
            <person name="Hallam S.J."/>
            <person name="Suttle C.A."/>
        </authorList>
    </citation>
    <scope>NUCLEOTIDE SEQUENCE</scope>
    <source>
        <strain evidence="1">Oxic1_4</strain>
    </source>
</reference>
<name>A0A0F7L8M5_9VIRU</name>
<protein>
    <submittedName>
        <fullName evidence="1">DNA polymerase</fullName>
    </submittedName>
</protein>
<dbReference type="EMBL" id="KR029599">
    <property type="protein sequence ID" value="AKH47898.1"/>
    <property type="molecule type" value="Genomic_DNA"/>
</dbReference>
<proteinExistence type="predicted"/>